<feature type="transmembrane region" description="Helical" evidence="1">
    <location>
        <begin position="74"/>
        <end position="97"/>
    </location>
</feature>
<keyword evidence="1" id="KW-0812">Transmembrane</keyword>
<keyword evidence="1" id="KW-0472">Membrane</keyword>
<feature type="transmembrane region" description="Helical" evidence="1">
    <location>
        <begin position="44"/>
        <end position="62"/>
    </location>
</feature>
<accession>A0ABT9E0Q9</accession>
<name>A0ABT9E0Q9_9PROT</name>
<feature type="transmembrane region" description="Helical" evidence="1">
    <location>
        <begin position="129"/>
        <end position="156"/>
    </location>
</feature>
<feature type="transmembrane region" description="Helical" evidence="1">
    <location>
        <begin position="103"/>
        <end position="122"/>
    </location>
</feature>
<feature type="transmembrane region" description="Helical" evidence="1">
    <location>
        <begin position="7"/>
        <end position="24"/>
    </location>
</feature>
<gene>
    <name evidence="2" type="ORF">Q7A36_14655</name>
</gene>
<keyword evidence="1" id="KW-1133">Transmembrane helix</keyword>
<evidence type="ECO:0000256" key="1">
    <source>
        <dbReference type="SAM" id="Phobius"/>
    </source>
</evidence>
<evidence type="ECO:0008006" key="4">
    <source>
        <dbReference type="Google" id="ProtNLM"/>
    </source>
</evidence>
<dbReference type="RefSeq" id="WP_305104457.1">
    <property type="nucleotide sequence ID" value="NZ_JAUTWS010000012.1"/>
</dbReference>
<dbReference type="Proteomes" id="UP001243009">
    <property type="component" value="Unassembled WGS sequence"/>
</dbReference>
<dbReference type="EMBL" id="JAUTWS010000012">
    <property type="protein sequence ID" value="MDO9709590.1"/>
    <property type="molecule type" value="Genomic_DNA"/>
</dbReference>
<evidence type="ECO:0000313" key="3">
    <source>
        <dbReference type="Proteomes" id="UP001243009"/>
    </source>
</evidence>
<reference evidence="2 3" key="1">
    <citation type="submission" date="2023-08" db="EMBL/GenBank/DDBJ databases">
        <title>The draft genome sequence of Paracraurococcus sp. LOR1-02.</title>
        <authorList>
            <person name="Kingkaew E."/>
            <person name="Tanasupawat S."/>
        </authorList>
    </citation>
    <scope>NUCLEOTIDE SEQUENCE [LARGE SCALE GENOMIC DNA]</scope>
    <source>
        <strain evidence="2 3">LOR1-02</strain>
    </source>
</reference>
<protein>
    <recommendedName>
        <fullName evidence="4">Tripartite tricarboxylate transporter TctB family protein</fullName>
    </recommendedName>
</protein>
<organism evidence="2 3">
    <name type="scientific">Paracraurococcus lichenis</name>
    <dbReference type="NCBI Taxonomy" id="3064888"/>
    <lineage>
        <taxon>Bacteria</taxon>
        <taxon>Pseudomonadati</taxon>
        <taxon>Pseudomonadota</taxon>
        <taxon>Alphaproteobacteria</taxon>
        <taxon>Acetobacterales</taxon>
        <taxon>Roseomonadaceae</taxon>
        <taxon>Paracraurococcus</taxon>
    </lineage>
</organism>
<proteinExistence type="predicted"/>
<feature type="transmembrane region" description="Helical" evidence="1">
    <location>
        <begin position="168"/>
        <end position="187"/>
    </location>
</feature>
<comment type="caution">
    <text evidence="2">The sequence shown here is derived from an EMBL/GenBank/DDBJ whole genome shotgun (WGS) entry which is preliminary data.</text>
</comment>
<sequence>MKINAKDITAGVFLILLAVVGLWLNQDHSLGSARRMGPGYMPMLVFWIQIGLGALVLVLAFFNGPDPLEKWTGFEIGAVVLAVAAGTATMLVAPYLGSFFTTSYASLGIGMLVGFLVMCIAAGWRLMGFICAAMCAFCLLLEQGGLMLALTATIIISAMAEPEHRQRPLGVLGMTVFLLALCWWVFIKQLDIRVAVWPQF</sequence>
<keyword evidence="3" id="KW-1185">Reference proteome</keyword>
<evidence type="ECO:0000313" key="2">
    <source>
        <dbReference type="EMBL" id="MDO9709590.1"/>
    </source>
</evidence>